<evidence type="ECO:0000313" key="1">
    <source>
        <dbReference type="EMBL" id="KPM45931.1"/>
    </source>
</evidence>
<proteinExistence type="predicted"/>
<dbReference type="EMBL" id="LKCW01000004">
    <property type="protein sequence ID" value="KPM45931.1"/>
    <property type="molecule type" value="Genomic_DNA"/>
</dbReference>
<name>A0A0P7BXZ2_9HYPO</name>
<keyword evidence="2" id="KW-1185">Reference proteome</keyword>
<evidence type="ECO:0000313" key="2">
    <source>
        <dbReference type="Proteomes" id="UP000050424"/>
    </source>
</evidence>
<organism evidence="1 2">
    <name type="scientific">Neonectria ditissima</name>
    <dbReference type="NCBI Taxonomy" id="78410"/>
    <lineage>
        <taxon>Eukaryota</taxon>
        <taxon>Fungi</taxon>
        <taxon>Dikarya</taxon>
        <taxon>Ascomycota</taxon>
        <taxon>Pezizomycotina</taxon>
        <taxon>Sordariomycetes</taxon>
        <taxon>Hypocreomycetidae</taxon>
        <taxon>Hypocreales</taxon>
        <taxon>Nectriaceae</taxon>
        <taxon>Neonectria</taxon>
    </lineage>
</organism>
<gene>
    <name evidence="1" type="ORF">AK830_g619</name>
</gene>
<protein>
    <submittedName>
        <fullName evidence="1">Uncharacterized protein</fullName>
    </submittedName>
</protein>
<comment type="caution">
    <text evidence="1">The sequence shown here is derived from an EMBL/GenBank/DDBJ whole genome shotgun (WGS) entry which is preliminary data.</text>
</comment>
<dbReference type="Proteomes" id="UP000050424">
    <property type="component" value="Unassembled WGS sequence"/>
</dbReference>
<accession>A0A0P7BXZ2</accession>
<sequence>MGIDRWILYTIALAGSKLFVGHAKKLNSLGVCICVCVGRPLCGWVRSRNDYAAVPSLAEEESGSLDREYVYVSSFVQSRVERTTSNKPDSADMLFRASSCATSERKPWSLRQWNSPQANAAAFFAAPRFPLTCLSAGVDPFAKHAHQIVSPIPKCTPFPSPCPVES</sequence>
<dbReference type="AlphaFoldDB" id="A0A0P7BXZ2"/>
<reference evidence="1 2" key="1">
    <citation type="submission" date="2015-09" db="EMBL/GenBank/DDBJ databases">
        <title>Draft genome of a European isolate of the apple canker pathogen Neonectria ditissima.</title>
        <authorList>
            <person name="Gomez-Cortecero A."/>
            <person name="Harrison R.J."/>
            <person name="Armitage A.D."/>
        </authorList>
    </citation>
    <scope>NUCLEOTIDE SEQUENCE [LARGE SCALE GENOMIC DNA]</scope>
    <source>
        <strain evidence="1 2">R09/05</strain>
    </source>
</reference>